<feature type="compositionally biased region" description="Basic and acidic residues" evidence="1">
    <location>
        <begin position="255"/>
        <end position="265"/>
    </location>
</feature>
<protein>
    <recommendedName>
        <fullName evidence="2">Fungal-type protein kinase domain-containing protein</fullName>
    </recommendedName>
</protein>
<evidence type="ECO:0000313" key="3">
    <source>
        <dbReference type="EMBL" id="CAA7259025.1"/>
    </source>
</evidence>
<accession>A0A8S0VW85</accession>
<comment type="caution">
    <text evidence="3">The sequence shown here is derived from an EMBL/GenBank/DDBJ whole genome shotgun (WGS) entry which is preliminary data.</text>
</comment>
<dbReference type="OrthoDB" id="5592585at2759"/>
<feature type="compositionally biased region" description="Polar residues" evidence="1">
    <location>
        <begin position="26"/>
        <end position="36"/>
    </location>
</feature>
<evidence type="ECO:0000256" key="1">
    <source>
        <dbReference type="SAM" id="MobiDB-lite"/>
    </source>
</evidence>
<dbReference type="Pfam" id="PF17667">
    <property type="entry name" value="Pkinase_fungal"/>
    <property type="match status" value="1"/>
</dbReference>
<feature type="compositionally biased region" description="Acidic residues" evidence="1">
    <location>
        <begin position="213"/>
        <end position="238"/>
    </location>
</feature>
<sequence length="729" mass="82544">MEKDATPPNTSPGSSAGQSLLALPNTPHTQRTLPANSVKATPVTKIASYDAYSSIPTQWDVIYQRLVSETRGHYIGPMPVKEFFDAFMPWNKDVPDSYKSRRPPKNRVHALKDMASIGESQMYGKFIEAFNNWPRHDPTYMHCRLRLKDSHSFRDKDCRNIGVDISGYSTPFVPRQVEQTMDFANAETWVKLKSAANWDPFVDPKDESPSGQEAEEEATGDDNEGELDEDDDNIEAEEQVTAGENVDVATNAPGRPREEKVHDAEDAPELPKPPLGLSSFPFENATRRGSKTRAQIASYAGATMATQFRDHLFTVIVLGDSARIIRWDRGGAIVTEAFNYTQRTSVLFSNGLDSWMANARMARERLNDYASELWLGRAADAFRDMVDIETQSFLQLRFQGKTWVIPSPHCDDYGLSPFGRASRARIAVEVESETAHYVKDSWRVRDPNRLPESEVYKFIAEMACGGDTGHEVQSYLWKSKPWVWGEKLRIRDLVGHIIILKTVGRSLMTFRTARQFLTCLANGMEGYEDALAKAQIMHRDISAGNILMVKDPGSVSGGVLIDWDHHVRLDVNRTLVKIMRTFDLEPINQLILKLRTSFATRYTGPSLVGNVGLDEGLLQFYNKCKKDVETPDWLFKEIYQAAEQLPASEGTDTDWVDNTRELAELSCQQGNGEVFPLIRCSRPWLGYTHSVHYPNINPAMESQPLQRLRSGSENRDSEKEDRYQKRRRV</sequence>
<evidence type="ECO:0000259" key="2">
    <source>
        <dbReference type="Pfam" id="PF17667"/>
    </source>
</evidence>
<feature type="region of interest" description="Disordered" evidence="1">
    <location>
        <begin position="1"/>
        <end position="36"/>
    </location>
</feature>
<evidence type="ECO:0000313" key="4">
    <source>
        <dbReference type="Proteomes" id="UP000467700"/>
    </source>
</evidence>
<dbReference type="GO" id="GO:0004672">
    <property type="term" value="F:protein kinase activity"/>
    <property type="evidence" value="ECO:0007669"/>
    <property type="project" value="InterPro"/>
</dbReference>
<dbReference type="InterPro" id="IPR011009">
    <property type="entry name" value="Kinase-like_dom_sf"/>
</dbReference>
<dbReference type="Proteomes" id="UP000467700">
    <property type="component" value="Unassembled WGS sequence"/>
</dbReference>
<feature type="domain" description="Fungal-type protein kinase" evidence="2">
    <location>
        <begin position="436"/>
        <end position="572"/>
    </location>
</feature>
<dbReference type="AlphaFoldDB" id="A0A8S0VW85"/>
<organism evidence="3 4">
    <name type="scientific">Cyclocybe aegerita</name>
    <name type="common">Black poplar mushroom</name>
    <name type="synonym">Agrocybe aegerita</name>
    <dbReference type="NCBI Taxonomy" id="1973307"/>
    <lineage>
        <taxon>Eukaryota</taxon>
        <taxon>Fungi</taxon>
        <taxon>Dikarya</taxon>
        <taxon>Basidiomycota</taxon>
        <taxon>Agaricomycotina</taxon>
        <taxon>Agaricomycetes</taxon>
        <taxon>Agaricomycetidae</taxon>
        <taxon>Agaricales</taxon>
        <taxon>Agaricineae</taxon>
        <taxon>Bolbitiaceae</taxon>
        <taxon>Cyclocybe</taxon>
    </lineage>
</organism>
<feature type="region of interest" description="Disordered" evidence="1">
    <location>
        <begin position="698"/>
        <end position="729"/>
    </location>
</feature>
<gene>
    <name evidence="3" type="ORF">AAE3_LOCUS1455</name>
</gene>
<dbReference type="PROSITE" id="PS00109">
    <property type="entry name" value="PROTEIN_KINASE_TYR"/>
    <property type="match status" value="1"/>
</dbReference>
<feature type="compositionally biased region" description="Polar residues" evidence="1">
    <location>
        <begin position="7"/>
        <end position="18"/>
    </location>
</feature>
<proteinExistence type="predicted"/>
<feature type="compositionally biased region" description="Basic and acidic residues" evidence="1">
    <location>
        <begin position="710"/>
        <end position="723"/>
    </location>
</feature>
<feature type="region of interest" description="Disordered" evidence="1">
    <location>
        <begin position="199"/>
        <end position="288"/>
    </location>
</feature>
<name>A0A8S0VW85_CYCAE</name>
<dbReference type="InterPro" id="IPR008266">
    <property type="entry name" value="Tyr_kinase_AS"/>
</dbReference>
<dbReference type="InterPro" id="IPR040976">
    <property type="entry name" value="Pkinase_fungal"/>
</dbReference>
<keyword evidence="4" id="KW-1185">Reference proteome</keyword>
<dbReference type="EMBL" id="CACVBS010000013">
    <property type="protein sequence ID" value="CAA7259025.1"/>
    <property type="molecule type" value="Genomic_DNA"/>
</dbReference>
<dbReference type="SUPFAM" id="SSF56112">
    <property type="entry name" value="Protein kinase-like (PK-like)"/>
    <property type="match status" value="1"/>
</dbReference>
<reference evidence="3 4" key="1">
    <citation type="submission" date="2020-01" db="EMBL/GenBank/DDBJ databases">
        <authorList>
            <person name="Gupta K D."/>
        </authorList>
    </citation>
    <scope>NUCLEOTIDE SEQUENCE [LARGE SCALE GENOMIC DNA]</scope>
</reference>